<evidence type="ECO:0000259" key="7">
    <source>
        <dbReference type="PROSITE" id="PS51918"/>
    </source>
</evidence>
<dbReference type="InterPro" id="IPR051198">
    <property type="entry name" value="BchE-like"/>
</dbReference>
<keyword evidence="4" id="KW-0408">Iron</keyword>
<evidence type="ECO:0000256" key="1">
    <source>
        <dbReference type="ARBA" id="ARBA00001966"/>
    </source>
</evidence>
<evidence type="ECO:0000256" key="4">
    <source>
        <dbReference type="ARBA" id="ARBA00023004"/>
    </source>
</evidence>
<dbReference type="Proteomes" id="UP000607311">
    <property type="component" value="Unassembled WGS sequence"/>
</dbReference>
<dbReference type="Pfam" id="PF02310">
    <property type="entry name" value="B12-binding"/>
    <property type="match status" value="1"/>
</dbReference>
<evidence type="ECO:0000313" key="8">
    <source>
        <dbReference type="EMBL" id="GIJ35903.1"/>
    </source>
</evidence>
<dbReference type="InterPro" id="IPR023404">
    <property type="entry name" value="rSAM_horseshoe"/>
</dbReference>
<dbReference type="CDD" id="cd01335">
    <property type="entry name" value="Radical_SAM"/>
    <property type="match status" value="1"/>
</dbReference>
<dbReference type="SFLD" id="SFLDG01082">
    <property type="entry name" value="B12-binding_domain_containing"/>
    <property type="match status" value="1"/>
</dbReference>
<organism evidence="8 9">
    <name type="scientific">Micromonospora sediminimaris</name>
    <dbReference type="NCBI Taxonomy" id="547162"/>
    <lineage>
        <taxon>Bacteria</taxon>
        <taxon>Bacillati</taxon>
        <taxon>Actinomycetota</taxon>
        <taxon>Actinomycetes</taxon>
        <taxon>Micromonosporales</taxon>
        <taxon>Micromonosporaceae</taxon>
        <taxon>Micromonospora</taxon>
    </lineage>
</organism>
<dbReference type="GO" id="GO:0031419">
    <property type="term" value="F:cobalamin binding"/>
    <property type="evidence" value="ECO:0007669"/>
    <property type="project" value="InterPro"/>
</dbReference>
<evidence type="ECO:0008006" key="10">
    <source>
        <dbReference type="Google" id="ProtNLM"/>
    </source>
</evidence>
<dbReference type="Gene3D" id="3.80.30.20">
    <property type="entry name" value="tm_1862 like domain"/>
    <property type="match status" value="1"/>
</dbReference>
<dbReference type="PANTHER" id="PTHR43409:SF16">
    <property type="entry name" value="SLR0320 PROTEIN"/>
    <property type="match status" value="1"/>
</dbReference>
<dbReference type="InterPro" id="IPR058240">
    <property type="entry name" value="rSAM_sf"/>
</dbReference>
<keyword evidence="3" id="KW-0479">Metal-binding</keyword>
<dbReference type="SFLD" id="SFLDG01123">
    <property type="entry name" value="methyltransferase_(Class_B)"/>
    <property type="match status" value="1"/>
</dbReference>
<dbReference type="InterPro" id="IPR006158">
    <property type="entry name" value="Cobalamin-bd"/>
</dbReference>
<dbReference type="OrthoDB" id="5298546at2"/>
<dbReference type="SMART" id="SM00729">
    <property type="entry name" value="Elp3"/>
    <property type="match status" value="1"/>
</dbReference>
<dbReference type="SFLD" id="SFLDS00029">
    <property type="entry name" value="Radical_SAM"/>
    <property type="match status" value="1"/>
</dbReference>
<dbReference type="PANTHER" id="PTHR43409">
    <property type="entry name" value="ANAEROBIC MAGNESIUM-PROTOPORPHYRIN IX MONOMETHYL ESTER CYCLASE-RELATED"/>
    <property type="match status" value="1"/>
</dbReference>
<dbReference type="GO" id="GO:0051536">
    <property type="term" value="F:iron-sulfur cluster binding"/>
    <property type="evidence" value="ECO:0007669"/>
    <property type="project" value="UniProtKB-KW"/>
</dbReference>
<sequence>MPVDSAKRQVWLVQQGVWDTPMESMPLAAGYLKATALADERIARETEIEIRNYRGGMKLSALSQDLFRDGAPDVLAFSVLGWNYREFGVLAETFKQLRPDGWVIFGGTHVANRAQRTFAMVPEVDVVVNGEGEFVFTELVTAYLDGRSPRSLGDIDGISFQDPDGAVVTTPDRPRLEDLDVIPSPLLTGAIPLLDDAGEFRYDVALMETNRGCPYKCSFCYWGGAVGQRVRAFSRQRLRDELEFLAQHKVHTVVLCDANFGMLPIDAEFVADLLEIRERYGYPRTLETSWAKNKSKVFYQIVRDMKNAGMRSSFTLALQTLSDDALKLMNRRNMKVNDWRDLVEWLKAEELDCYAELIWGAPGESLQSFLRGYDRLAEHVSRIAVYPMLLLPNTEYFDKKDAYGFVTVRGDTDDFEYVLAHHTMPLRENLEARRFIFYARVLAENLVLRHVWAPARVYAGLSQSTLLLNFADWLERQDDTDSAPLREAAANAAAEFGAVSPALVYMYGDPRAKTVLSRWWQEAVRPLVPESARRCLDEAFRYDIVTQPTCAEPGSLEAAGLDLVDIDGEAFLRGAPVEFEFDVPRLVEAIGRGETVPIEPRRLVTSFYYKVGFAAFVATTNHEQSAYFLGRPERDVLGGQLVQDVAG</sequence>
<dbReference type="GO" id="GO:0005829">
    <property type="term" value="C:cytosol"/>
    <property type="evidence" value="ECO:0007669"/>
    <property type="project" value="TreeGrafter"/>
</dbReference>
<dbReference type="InterPro" id="IPR006638">
    <property type="entry name" value="Elp3/MiaA/NifB-like_rSAM"/>
</dbReference>
<name>A0A9W5UX46_9ACTN</name>
<dbReference type="Gene3D" id="3.40.50.280">
    <property type="entry name" value="Cobalamin-binding domain"/>
    <property type="match status" value="1"/>
</dbReference>
<keyword evidence="5" id="KW-0411">Iron-sulfur</keyword>
<comment type="caution">
    <text evidence="8">The sequence shown here is derived from an EMBL/GenBank/DDBJ whole genome shotgun (WGS) entry which is preliminary data.</text>
</comment>
<dbReference type="InterPro" id="IPR034466">
    <property type="entry name" value="Methyltransferase_Class_B"/>
</dbReference>
<evidence type="ECO:0000256" key="2">
    <source>
        <dbReference type="ARBA" id="ARBA00022691"/>
    </source>
</evidence>
<evidence type="ECO:0000256" key="3">
    <source>
        <dbReference type="ARBA" id="ARBA00022723"/>
    </source>
</evidence>
<proteinExistence type="predicted"/>
<dbReference type="PROSITE" id="PS51332">
    <property type="entry name" value="B12_BINDING"/>
    <property type="match status" value="1"/>
</dbReference>
<dbReference type="SUPFAM" id="SSF102114">
    <property type="entry name" value="Radical SAM enzymes"/>
    <property type="match status" value="1"/>
</dbReference>
<accession>A0A9W5UX46</accession>
<dbReference type="SFLD" id="SFLDF00436">
    <property type="entry name" value="pactamycin_C-methyltransferase"/>
    <property type="match status" value="1"/>
</dbReference>
<evidence type="ECO:0000313" key="9">
    <source>
        <dbReference type="Proteomes" id="UP000607311"/>
    </source>
</evidence>
<evidence type="ECO:0000256" key="5">
    <source>
        <dbReference type="ARBA" id="ARBA00023014"/>
    </source>
</evidence>
<protein>
    <recommendedName>
        <fullName evidence="10">Radical SAM superfamily enzyme YgiQ, UPF0313 family</fullName>
    </recommendedName>
</protein>
<gene>
    <name evidence="8" type="ORF">Vse01_50510</name>
</gene>
<evidence type="ECO:0000259" key="6">
    <source>
        <dbReference type="PROSITE" id="PS51332"/>
    </source>
</evidence>
<feature type="domain" description="B12-binding" evidence="6">
    <location>
        <begin position="18"/>
        <end position="150"/>
    </location>
</feature>
<reference evidence="8" key="1">
    <citation type="submission" date="2021-01" db="EMBL/GenBank/DDBJ databases">
        <title>Whole genome shotgun sequence of Verrucosispora sediminis NBRC 107745.</title>
        <authorList>
            <person name="Komaki H."/>
            <person name="Tamura T."/>
        </authorList>
    </citation>
    <scope>NUCLEOTIDE SEQUENCE</scope>
    <source>
        <strain evidence="8">NBRC 107745</strain>
    </source>
</reference>
<dbReference type="NCBIfam" id="NF033712">
    <property type="entry name" value="B12_rSAM_KedN5"/>
    <property type="match status" value="1"/>
</dbReference>
<dbReference type="AlphaFoldDB" id="A0A9W5UX46"/>
<dbReference type="Pfam" id="PF04055">
    <property type="entry name" value="Radical_SAM"/>
    <property type="match status" value="1"/>
</dbReference>
<feature type="domain" description="Radical SAM core" evidence="7">
    <location>
        <begin position="199"/>
        <end position="439"/>
    </location>
</feature>
<dbReference type="GO" id="GO:0003824">
    <property type="term" value="F:catalytic activity"/>
    <property type="evidence" value="ECO:0007669"/>
    <property type="project" value="InterPro"/>
</dbReference>
<keyword evidence="2" id="KW-0949">S-adenosyl-L-methionine</keyword>
<dbReference type="GO" id="GO:0046872">
    <property type="term" value="F:metal ion binding"/>
    <property type="evidence" value="ECO:0007669"/>
    <property type="project" value="UniProtKB-KW"/>
</dbReference>
<dbReference type="SFLD" id="SFLDF00317">
    <property type="entry name" value="thioacetal_methlytransferase"/>
    <property type="match status" value="1"/>
</dbReference>
<dbReference type="PROSITE" id="PS51918">
    <property type="entry name" value="RADICAL_SAM"/>
    <property type="match status" value="1"/>
</dbReference>
<dbReference type="EMBL" id="BOPD01000038">
    <property type="protein sequence ID" value="GIJ35903.1"/>
    <property type="molecule type" value="Genomic_DNA"/>
</dbReference>
<dbReference type="InterPro" id="IPR007197">
    <property type="entry name" value="rSAM"/>
</dbReference>
<comment type="cofactor">
    <cofactor evidence="1">
        <name>[4Fe-4S] cluster</name>
        <dbReference type="ChEBI" id="CHEBI:49883"/>
    </cofactor>
</comment>
<keyword evidence="9" id="KW-1185">Reference proteome</keyword>